<dbReference type="Proteomes" id="UP000593571">
    <property type="component" value="Unassembled WGS sequence"/>
</dbReference>
<feature type="compositionally biased region" description="Basic and acidic residues" evidence="1">
    <location>
        <begin position="54"/>
        <end position="65"/>
    </location>
</feature>
<evidence type="ECO:0000313" key="2">
    <source>
        <dbReference type="EMBL" id="KAF6483311.1"/>
    </source>
</evidence>
<gene>
    <name evidence="2" type="ORF">HJG63_001693</name>
</gene>
<keyword evidence="3" id="KW-1185">Reference proteome</keyword>
<evidence type="ECO:0000256" key="1">
    <source>
        <dbReference type="SAM" id="MobiDB-lite"/>
    </source>
</evidence>
<protein>
    <submittedName>
        <fullName evidence="2">Nutritionally-regulated adipose and cardiac-enriched</fullName>
    </submittedName>
</protein>
<feature type="region of interest" description="Disordered" evidence="1">
    <location>
        <begin position="1"/>
        <end position="65"/>
    </location>
</feature>
<dbReference type="EMBL" id="JACASE010000003">
    <property type="protein sequence ID" value="KAF6483311.1"/>
    <property type="molecule type" value="Genomic_DNA"/>
</dbReference>
<dbReference type="InterPro" id="IPR028114">
    <property type="entry name" value="DUF4658"/>
</dbReference>
<comment type="caution">
    <text evidence="2">The sequence shown here is derived from an EMBL/GenBank/DDBJ whole genome shotgun (WGS) entry which is preliminary data.</text>
</comment>
<dbReference type="Pfam" id="PF15555">
    <property type="entry name" value="DUF4658"/>
    <property type="match status" value="1"/>
</dbReference>
<dbReference type="PANTHER" id="PTHR36868">
    <property type="entry name" value="NUTRITIONALLY-REGULATED ADIPOSE AND CARDIAC ENRICHED PROTEIN HOMOLOG"/>
    <property type="match status" value="1"/>
</dbReference>
<feature type="region of interest" description="Disordered" evidence="1">
    <location>
        <begin position="84"/>
        <end position="107"/>
    </location>
</feature>
<sequence length="161" mass="17463">MRTAARASSPDSQPETRHQTRKNVWATQGSPRPGARREGDQKCPPSILRRSHGHRPELQRTTRRVQFHEPLEVAVHYIARREPAAGTAAPTAASTAASTTAPSRPRPHGGSLLLRLSLCALLALALGLYCAGTKPIALALEGLQARLLGLVLRLRHCLLQL</sequence>
<organism evidence="2 3">
    <name type="scientific">Rousettus aegyptiacus</name>
    <name type="common">Egyptian fruit bat</name>
    <name type="synonym">Pteropus aegyptiacus</name>
    <dbReference type="NCBI Taxonomy" id="9407"/>
    <lineage>
        <taxon>Eukaryota</taxon>
        <taxon>Metazoa</taxon>
        <taxon>Chordata</taxon>
        <taxon>Craniata</taxon>
        <taxon>Vertebrata</taxon>
        <taxon>Euteleostomi</taxon>
        <taxon>Mammalia</taxon>
        <taxon>Eutheria</taxon>
        <taxon>Laurasiatheria</taxon>
        <taxon>Chiroptera</taxon>
        <taxon>Yinpterochiroptera</taxon>
        <taxon>Pteropodoidea</taxon>
        <taxon>Pteropodidae</taxon>
        <taxon>Rousettinae</taxon>
        <taxon>Rousettus</taxon>
    </lineage>
</organism>
<evidence type="ECO:0000313" key="3">
    <source>
        <dbReference type="Proteomes" id="UP000593571"/>
    </source>
</evidence>
<reference evidence="2 3" key="1">
    <citation type="journal article" date="2020" name="Nature">
        <title>Six reference-quality genomes reveal evolution of bat adaptations.</title>
        <authorList>
            <person name="Jebb D."/>
            <person name="Huang Z."/>
            <person name="Pippel M."/>
            <person name="Hughes G.M."/>
            <person name="Lavrichenko K."/>
            <person name="Devanna P."/>
            <person name="Winkler S."/>
            <person name="Jermiin L.S."/>
            <person name="Skirmuntt E.C."/>
            <person name="Katzourakis A."/>
            <person name="Burkitt-Gray L."/>
            <person name="Ray D.A."/>
            <person name="Sullivan K.A.M."/>
            <person name="Roscito J.G."/>
            <person name="Kirilenko B.M."/>
            <person name="Davalos L.M."/>
            <person name="Corthals A.P."/>
            <person name="Power M.L."/>
            <person name="Jones G."/>
            <person name="Ransome R.D."/>
            <person name="Dechmann D.K.N."/>
            <person name="Locatelli A.G."/>
            <person name="Puechmaille S.J."/>
            <person name="Fedrigo O."/>
            <person name="Jarvis E.D."/>
            <person name="Hiller M."/>
            <person name="Vernes S.C."/>
            <person name="Myers E.W."/>
            <person name="Teeling E.C."/>
        </authorList>
    </citation>
    <scope>NUCLEOTIDE SEQUENCE [LARGE SCALE GENOMIC DNA]</scope>
    <source>
        <strain evidence="2">MRouAeg1</strain>
        <tissue evidence="2">Muscle</tissue>
    </source>
</reference>
<accession>A0A7J8IG71</accession>
<dbReference type="PANTHER" id="PTHR36868:SF1">
    <property type="entry name" value="NUTRITIONALLY-REGULATED ADIPOSE AND CARDIAC ENRICHED PROTEIN HOMOLOG"/>
    <property type="match status" value="1"/>
</dbReference>
<dbReference type="GO" id="GO:0005886">
    <property type="term" value="C:plasma membrane"/>
    <property type="evidence" value="ECO:0007669"/>
    <property type="project" value="TreeGrafter"/>
</dbReference>
<dbReference type="AlphaFoldDB" id="A0A7J8IG71"/>
<proteinExistence type="predicted"/>
<name>A0A7J8IG71_ROUAE</name>